<dbReference type="GO" id="GO:0008081">
    <property type="term" value="F:phosphoric diester hydrolase activity"/>
    <property type="evidence" value="ECO:0007669"/>
    <property type="project" value="TreeGrafter"/>
</dbReference>
<dbReference type="RefSeq" id="WP_317696925.1">
    <property type="nucleotide sequence ID" value="NZ_AP026801.1"/>
</dbReference>
<dbReference type="GO" id="GO:0008833">
    <property type="term" value="F:deoxyribonuclease IV (phage-T4-induced) activity"/>
    <property type="evidence" value="ECO:0007669"/>
    <property type="project" value="UniProtKB-UniRule"/>
</dbReference>
<feature type="binding site" evidence="7">
    <location>
        <position position="181"/>
    </location>
    <ligand>
        <name>Zn(2+)</name>
        <dbReference type="ChEBI" id="CHEBI:29105"/>
        <label>3</label>
    </ligand>
</feature>
<dbReference type="NCBIfam" id="NF002196">
    <property type="entry name" value="PRK01060.1-1"/>
    <property type="match status" value="1"/>
</dbReference>
<dbReference type="Proteomes" id="UP001321804">
    <property type="component" value="Chromosome"/>
</dbReference>
<gene>
    <name evidence="7 9" type="primary">nfo</name>
    <name evidence="9" type="ORF">KIMC2_00930</name>
</gene>
<sequence>MLIGSVQPFSGSNMLVSSVEGAINDKETTLMIYTGAPQNTRRSPLDLPKIEEGKEMMKEHGLSKMVVHAPYVINLANSVKKNVFDFGVEFLKEEVKRSEALGATQIVLHPGAHVGAGVDVGIESLIKGLNEVITKEQKIQIAIETMAGKGSEIGTTFEQLAYIIEHVTLNDKLSVTFDTCHTNDAGYDVKNNFDGVLEEFDQVIGLDRLKVLHLNDSKNPVGSHKDRHENIGFGTIGFDALNNIAHDPKLESIPKILETPSIEGKSPYKCEVAMLKEGKFNPDLIEKIKESN</sequence>
<evidence type="ECO:0000256" key="2">
    <source>
        <dbReference type="ARBA" id="ARBA00022723"/>
    </source>
</evidence>
<dbReference type="InterPro" id="IPR013022">
    <property type="entry name" value="Xyl_isomerase-like_TIM-brl"/>
</dbReference>
<dbReference type="GO" id="GO:0003677">
    <property type="term" value="F:DNA binding"/>
    <property type="evidence" value="ECO:0007669"/>
    <property type="project" value="InterPro"/>
</dbReference>
<name>A0AAU9DBI1_9LACO</name>
<proteinExistence type="inferred from homology"/>
<dbReference type="EC" id="3.1.21.2" evidence="7"/>
<dbReference type="InterPro" id="IPR036237">
    <property type="entry name" value="Xyl_isomerase-like_sf"/>
</dbReference>
<reference evidence="9 10" key="1">
    <citation type="journal article" date="2023" name="Microbiol. Spectr.">
        <title>Symbiosis of Carpenter Bees with Uncharacterized Lactic Acid Bacteria Showing NAD Auxotrophy.</title>
        <authorList>
            <person name="Kawasaki S."/>
            <person name="Ozawa K."/>
            <person name="Mori T."/>
            <person name="Yamamoto A."/>
            <person name="Ito M."/>
            <person name="Ohkuma M."/>
            <person name="Sakamoto M."/>
            <person name="Matsutani M."/>
        </authorList>
    </citation>
    <scope>NUCLEOTIDE SEQUENCE [LARGE SCALE GENOMIC DNA]</scope>
    <source>
        <strain evidence="9 10">KimC2</strain>
    </source>
</reference>
<dbReference type="PANTHER" id="PTHR21445">
    <property type="entry name" value="ENDONUCLEASE IV ENDODEOXYRIBONUCLEASE IV"/>
    <property type="match status" value="1"/>
</dbReference>
<comment type="similarity">
    <text evidence="1 7">Belongs to the AP endonuclease 2 family.</text>
</comment>
<feature type="binding site" evidence="7">
    <location>
        <position position="178"/>
    </location>
    <ligand>
        <name>Zn(2+)</name>
        <dbReference type="ChEBI" id="CHEBI:29105"/>
        <label>2</label>
    </ligand>
</feature>
<comment type="cofactor">
    <cofactor evidence="7">
        <name>Zn(2+)</name>
        <dbReference type="ChEBI" id="CHEBI:29105"/>
    </cofactor>
    <text evidence="7">Binds 3 Zn(2+) ions.</text>
</comment>
<keyword evidence="4 7" id="KW-0378">Hydrolase</keyword>
<accession>A0AAU9DBI1</accession>
<dbReference type="AlphaFoldDB" id="A0AAU9DBI1"/>
<dbReference type="FunFam" id="3.20.20.150:FF:000001">
    <property type="entry name" value="Probable endonuclease 4"/>
    <property type="match status" value="1"/>
</dbReference>
<dbReference type="CDD" id="cd00019">
    <property type="entry name" value="AP2Ec"/>
    <property type="match status" value="1"/>
</dbReference>
<feature type="domain" description="Xylose isomerase-like TIM barrel" evidence="8">
    <location>
        <begin position="31"/>
        <end position="276"/>
    </location>
</feature>
<keyword evidence="7" id="KW-0540">Nuclease</keyword>
<evidence type="ECO:0000256" key="4">
    <source>
        <dbReference type="ARBA" id="ARBA00022801"/>
    </source>
</evidence>
<keyword evidence="6 7" id="KW-0234">DNA repair</keyword>
<dbReference type="GO" id="GO:0008270">
    <property type="term" value="F:zinc ion binding"/>
    <property type="evidence" value="ECO:0007669"/>
    <property type="project" value="UniProtKB-UniRule"/>
</dbReference>
<dbReference type="SUPFAM" id="SSF51658">
    <property type="entry name" value="Xylose isomerase-like"/>
    <property type="match status" value="1"/>
</dbReference>
<dbReference type="InterPro" id="IPR018246">
    <property type="entry name" value="AP_endonuc_F2_Zn_BS"/>
</dbReference>
<dbReference type="HAMAP" id="MF_00152">
    <property type="entry name" value="Nfo"/>
    <property type="match status" value="1"/>
</dbReference>
<dbReference type="NCBIfam" id="TIGR00587">
    <property type="entry name" value="nfo"/>
    <property type="match status" value="1"/>
</dbReference>
<dbReference type="SMART" id="SM00518">
    <property type="entry name" value="AP2Ec"/>
    <property type="match status" value="1"/>
</dbReference>
<dbReference type="InterPro" id="IPR001719">
    <property type="entry name" value="AP_endonuc_2"/>
</dbReference>
<keyword evidence="3 7" id="KW-0227">DNA damage</keyword>
<evidence type="ECO:0000256" key="5">
    <source>
        <dbReference type="ARBA" id="ARBA00022833"/>
    </source>
</evidence>
<feature type="binding site" evidence="7">
    <location>
        <position position="258"/>
    </location>
    <ligand>
        <name>Zn(2+)</name>
        <dbReference type="ChEBI" id="CHEBI:29105"/>
        <label>2</label>
    </ligand>
</feature>
<dbReference type="GO" id="GO:0006284">
    <property type="term" value="P:base-excision repair"/>
    <property type="evidence" value="ECO:0007669"/>
    <property type="project" value="TreeGrafter"/>
</dbReference>
<evidence type="ECO:0000256" key="7">
    <source>
        <dbReference type="HAMAP-Rule" id="MF_00152"/>
    </source>
</evidence>
<keyword evidence="7 9" id="KW-0255">Endonuclease</keyword>
<feature type="binding site" evidence="7">
    <location>
        <position position="228"/>
    </location>
    <ligand>
        <name>Zn(2+)</name>
        <dbReference type="ChEBI" id="CHEBI:29105"/>
        <label>3</label>
    </ligand>
</feature>
<dbReference type="EMBL" id="AP026801">
    <property type="protein sequence ID" value="BDR55531.1"/>
    <property type="molecule type" value="Genomic_DNA"/>
</dbReference>
<dbReference type="PROSITE" id="PS00730">
    <property type="entry name" value="AP_NUCLEASE_F2_2"/>
    <property type="match status" value="1"/>
</dbReference>
<keyword evidence="5 7" id="KW-0862">Zinc</keyword>
<evidence type="ECO:0000259" key="8">
    <source>
        <dbReference type="Pfam" id="PF01261"/>
    </source>
</evidence>
<feature type="binding site" evidence="7">
    <location>
        <position position="109"/>
    </location>
    <ligand>
        <name>Zn(2+)</name>
        <dbReference type="ChEBI" id="CHEBI:29105"/>
        <label>1</label>
    </ligand>
</feature>
<dbReference type="PROSITE" id="PS51432">
    <property type="entry name" value="AP_NUCLEASE_F2_4"/>
    <property type="match status" value="1"/>
</dbReference>
<feature type="binding site" evidence="7">
    <location>
        <position position="226"/>
    </location>
    <ligand>
        <name>Zn(2+)</name>
        <dbReference type="ChEBI" id="CHEBI:29105"/>
        <label>3</label>
    </ligand>
</feature>
<feature type="binding site" evidence="7">
    <location>
        <position position="213"/>
    </location>
    <ligand>
        <name>Zn(2+)</name>
        <dbReference type="ChEBI" id="CHEBI:29105"/>
        <label>2</label>
    </ligand>
</feature>
<protein>
    <recommendedName>
        <fullName evidence="7">Probable endonuclease 4</fullName>
        <ecNumber evidence="7">3.1.21.2</ecNumber>
    </recommendedName>
    <alternativeName>
        <fullName evidence="7">Endodeoxyribonuclease IV</fullName>
    </alternativeName>
    <alternativeName>
        <fullName evidence="7">Endonuclease IV</fullName>
    </alternativeName>
</protein>
<keyword evidence="2 7" id="KW-0479">Metal-binding</keyword>
<dbReference type="GO" id="GO:0003906">
    <property type="term" value="F:DNA-(apurinic or apyrimidinic site) endonuclease activity"/>
    <property type="evidence" value="ECO:0007669"/>
    <property type="project" value="TreeGrafter"/>
</dbReference>
<feature type="binding site" evidence="7">
    <location>
        <position position="144"/>
    </location>
    <ligand>
        <name>Zn(2+)</name>
        <dbReference type="ChEBI" id="CHEBI:29105"/>
        <label>1</label>
    </ligand>
</feature>
<comment type="function">
    <text evidence="7">Endonuclease IV plays a role in DNA repair. It cleaves phosphodiester bonds at apurinic or apyrimidinic (AP) sites, generating a 3'-hydroxyl group and a 5'-terminal sugar phosphate.</text>
</comment>
<dbReference type="KEGG" id="xak:KIMC2_00930"/>
<evidence type="ECO:0000313" key="9">
    <source>
        <dbReference type="EMBL" id="BDR55531.1"/>
    </source>
</evidence>
<comment type="catalytic activity">
    <reaction evidence="7">
        <text>Endonucleolytic cleavage to 5'-phosphooligonucleotide end-products.</text>
        <dbReference type="EC" id="3.1.21.2"/>
    </reaction>
</comment>
<dbReference type="Pfam" id="PF01261">
    <property type="entry name" value="AP_endonuc_2"/>
    <property type="match status" value="1"/>
</dbReference>
<dbReference type="PROSITE" id="PS00731">
    <property type="entry name" value="AP_NUCLEASE_F2_3"/>
    <property type="match status" value="1"/>
</dbReference>
<evidence type="ECO:0000256" key="3">
    <source>
        <dbReference type="ARBA" id="ARBA00022763"/>
    </source>
</evidence>
<feature type="binding site" evidence="7">
    <location>
        <position position="68"/>
    </location>
    <ligand>
        <name>Zn(2+)</name>
        <dbReference type="ChEBI" id="CHEBI:29105"/>
        <label>1</label>
    </ligand>
</feature>
<evidence type="ECO:0000256" key="1">
    <source>
        <dbReference type="ARBA" id="ARBA00005340"/>
    </source>
</evidence>
<evidence type="ECO:0000256" key="6">
    <source>
        <dbReference type="ARBA" id="ARBA00023204"/>
    </source>
</evidence>
<keyword evidence="10" id="KW-1185">Reference proteome</keyword>
<dbReference type="Gene3D" id="3.20.20.150">
    <property type="entry name" value="Divalent-metal-dependent TIM barrel enzymes"/>
    <property type="match status" value="1"/>
</dbReference>
<dbReference type="PANTHER" id="PTHR21445:SF0">
    <property type="entry name" value="APURINIC-APYRIMIDINIC ENDONUCLEASE"/>
    <property type="match status" value="1"/>
</dbReference>
<evidence type="ECO:0000313" key="10">
    <source>
        <dbReference type="Proteomes" id="UP001321804"/>
    </source>
</evidence>
<feature type="binding site" evidence="7">
    <location>
        <position position="144"/>
    </location>
    <ligand>
        <name>Zn(2+)</name>
        <dbReference type="ChEBI" id="CHEBI:29105"/>
        <label>2</label>
    </ligand>
</feature>
<organism evidence="9 10">
    <name type="scientific">Xylocopilactobacillus apis</name>
    <dbReference type="NCBI Taxonomy" id="2932183"/>
    <lineage>
        <taxon>Bacteria</taxon>
        <taxon>Bacillati</taxon>
        <taxon>Bacillota</taxon>
        <taxon>Bacilli</taxon>
        <taxon>Lactobacillales</taxon>
        <taxon>Lactobacillaceae</taxon>
        <taxon>Xylocopilactobacillus</taxon>
    </lineage>
</organism>